<dbReference type="GO" id="GO:0019843">
    <property type="term" value="F:rRNA binding"/>
    <property type="evidence" value="ECO:0007669"/>
    <property type="project" value="UniProtKB-KW"/>
</dbReference>
<evidence type="ECO:0000256" key="1">
    <source>
        <dbReference type="ARBA" id="ARBA00022741"/>
    </source>
</evidence>
<keyword evidence="3" id="KW-0699">rRNA-binding</keyword>
<dbReference type="InterPro" id="IPR004881">
    <property type="entry name" value="Ribosome_biogen_GTPase_RsgA"/>
</dbReference>
<feature type="domain" description="EngC GTPase" evidence="5">
    <location>
        <begin position="121"/>
        <end position="266"/>
    </location>
</feature>
<keyword evidence="1 3" id="KW-0547">Nucleotide-binding</keyword>
<feature type="region of interest" description="Disordered" evidence="4">
    <location>
        <begin position="1"/>
        <end position="31"/>
    </location>
</feature>
<feature type="compositionally biased region" description="Basic and acidic residues" evidence="4">
    <location>
        <begin position="17"/>
        <end position="31"/>
    </location>
</feature>
<dbReference type="EC" id="3.6.1.-" evidence="3"/>
<reference evidence="7 8" key="1">
    <citation type="submission" date="2019-04" db="EMBL/GenBank/DDBJ databases">
        <title>Natronospirillum operosus gen. nov., sp. nov., a haloalkaliphilic satellite isolated from decaying biomass of laboratory culture of cyanobacterium Geitlerinema sp. and proposal of Natronospirillaceae fam. nov. and Saccharospirillaceae fam. nov.</title>
        <authorList>
            <person name="Kevbrin V."/>
            <person name="Boltyanskaya Y."/>
            <person name="Koziaeva V."/>
            <person name="Grouzdev D.S."/>
            <person name="Park M."/>
            <person name="Cho J."/>
        </authorList>
    </citation>
    <scope>NUCLEOTIDE SEQUENCE [LARGE SCALE GENOMIC DNA]</scope>
    <source>
        <strain evidence="7 8">G-116</strain>
    </source>
</reference>
<comment type="caution">
    <text evidence="7">The sequence shown here is derived from an EMBL/GenBank/DDBJ whole genome shotgun (WGS) entry which is preliminary data.</text>
</comment>
<comment type="cofactor">
    <cofactor evidence="3">
        <name>Zn(2+)</name>
        <dbReference type="ChEBI" id="CHEBI:29105"/>
    </cofactor>
    <text evidence="3">Binds 1 zinc ion per subunit.</text>
</comment>
<dbReference type="InterPro" id="IPR010914">
    <property type="entry name" value="RsgA_GTPase_dom"/>
</dbReference>
<organism evidence="7 8">
    <name type="scientific">Natronospirillum operosum</name>
    <dbReference type="NCBI Taxonomy" id="2759953"/>
    <lineage>
        <taxon>Bacteria</taxon>
        <taxon>Pseudomonadati</taxon>
        <taxon>Pseudomonadota</taxon>
        <taxon>Gammaproteobacteria</taxon>
        <taxon>Oceanospirillales</taxon>
        <taxon>Natronospirillaceae</taxon>
        <taxon>Natronospirillum</taxon>
    </lineage>
</organism>
<accession>A0A4Z0WFH5</accession>
<gene>
    <name evidence="3 7" type="primary">rsgA</name>
    <name evidence="7" type="ORF">E4656_07720</name>
</gene>
<dbReference type="NCBIfam" id="NF008931">
    <property type="entry name" value="PRK12288.1"/>
    <property type="match status" value="1"/>
</dbReference>
<keyword evidence="2 3" id="KW-0342">GTP-binding</keyword>
<evidence type="ECO:0000256" key="2">
    <source>
        <dbReference type="ARBA" id="ARBA00023134"/>
    </source>
</evidence>
<dbReference type="GO" id="GO:0046872">
    <property type="term" value="F:metal ion binding"/>
    <property type="evidence" value="ECO:0007669"/>
    <property type="project" value="UniProtKB-KW"/>
</dbReference>
<feature type="binding site" evidence="3">
    <location>
        <position position="297"/>
    </location>
    <ligand>
        <name>Zn(2+)</name>
        <dbReference type="ChEBI" id="CHEBI:29105"/>
    </ligand>
</feature>
<dbReference type="PANTHER" id="PTHR32120:SF11">
    <property type="entry name" value="SMALL RIBOSOMAL SUBUNIT BIOGENESIS GTPASE RSGA 1, MITOCHONDRIAL-RELATED"/>
    <property type="match status" value="1"/>
</dbReference>
<name>A0A4Z0WFH5_9GAMM</name>
<proteinExistence type="inferred from homology"/>
<evidence type="ECO:0000259" key="6">
    <source>
        <dbReference type="PROSITE" id="PS51721"/>
    </source>
</evidence>
<dbReference type="Gene3D" id="2.40.50.140">
    <property type="entry name" value="Nucleic acid-binding proteins"/>
    <property type="match status" value="1"/>
</dbReference>
<dbReference type="GO" id="GO:0005737">
    <property type="term" value="C:cytoplasm"/>
    <property type="evidence" value="ECO:0007669"/>
    <property type="project" value="UniProtKB-SubCell"/>
</dbReference>
<dbReference type="AlphaFoldDB" id="A0A4Z0WFH5"/>
<feature type="binding site" evidence="3">
    <location>
        <position position="299"/>
    </location>
    <ligand>
        <name>Zn(2+)</name>
        <dbReference type="ChEBI" id="CHEBI:29105"/>
    </ligand>
</feature>
<dbReference type="Gene3D" id="1.10.40.50">
    <property type="entry name" value="Probable gtpase engc, domain 3"/>
    <property type="match status" value="1"/>
</dbReference>
<dbReference type="Pfam" id="PF03193">
    <property type="entry name" value="RsgA_GTPase"/>
    <property type="match status" value="1"/>
</dbReference>
<dbReference type="RefSeq" id="WP_135482625.1">
    <property type="nucleotide sequence ID" value="NZ_SRMF01000002.1"/>
</dbReference>
<keyword evidence="8" id="KW-1185">Reference proteome</keyword>
<feature type="binding site" evidence="3">
    <location>
        <begin position="160"/>
        <end position="163"/>
    </location>
    <ligand>
        <name>GTP</name>
        <dbReference type="ChEBI" id="CHEBI:37565"/>
    </ligand>
</feature>
<evidence type="ECO:0000256" key="3">
    <source>
        <dbReference type="HAMAP-Rule" id="MF_01820"/>
    </source>
</evidence>
<dbReference type="Proteomes" id="UP000297475">
    <property type="component" value="Unassembled WGS sequence"/>
</dbReference>
<comment type="subunit">
    <text evidence="3">Monomer. Associates with 30S ribosomal subunit, binds 16S rRNA.</text>
</comment>
<evidence type="ECO:0000313" key="8">
    <source>
        <dbReference type="Proteomes" id="UP000297475"/>
    </source>
</evidence>
<comment type="function">
    <text evidence="3">One of several proteins that assist in the late maturation steps of the functional core of the 30S ribosomal subunit. Helps release RbfA from mature subunits. May play a role in the assembly of ribosomal proteins into the subunit. Circularly permuted GTPase that catalyzes slow GTP hydrolysis, GTPase activity is stimulated by the 30S ribosomal subunit.</text>
</comment>
<keyword evidence="3" id="KW-0963">Cytoplasm</keyword>
<dbReference type="PROSITE" id="PS50936">
    <property type="entry name" value="ENGC_GTPASE"/>
    <property type="match status" value="1"/>
</dbReference>
<feature type="binding site" evidence="3">
    <location>
        <position position="305"/>
    </location>
    <ligand>
        <name>Zn(2+)</name>
        <dbReference type="ChEBI" id="CHEBI:29105"/>
    </ligand>
</feature>
<feature type="domain" description="CP-type G" evidence="6">
    <location>
        <begin position="104"/>
        <end position="268"/>
    </location>
</feature>
<dbReference type="GO" id="GO:0042274">
    <property type="term" value="P:ribosomal small subunit biogenesis"/>
    <property type="evidence" value="ECO:0007669"/>
    <property type="project" value="UniProtKB-UniRule"/>
</dbReference>
<comment type="similarity">
    <text evidence="3">Belongs to the TRAFAC class YlqF/YawG GTPase family. RsgA subfamily.</text>
</comment>
<dbReference type="PROSITE" id="PS51721">
    <property type="entry name" value="G_CP"/>
    <property type="match status" value="1"/>
</dbReference>
<keyword evidence="3" id="KW-0690">Ribosome biogenesis</keyword>
<dbReference type="PANTHER" id="PTHR32120">
    <property type="entry name" value="SMALL RIBOSOMAL SUBUNIT BIOGENESIS GTPASE RSGA"/>
    <property type="match status" value="1"/>
</dbReference>
<feature type="binding site" evidence="3">
    <location>
        <begin position="211"/>
        <end position="219"/>
    </location>
    <ligand>
        <name>GTP</name>
        <dbReference type="ChEBI" id="CHEBI:37565"/>
    </ligand>
</feature>
<dbReference type="NCBIfam" id="TIGR00157">
    <property type="entry name" value="ribosome small subunit-dependent GTPase A"/>
    <property type="match status" value="1"/>
</dbReference>
<dbReference type="SUPFAM" id="SSF52540">
    <property type="entry name" value="P-loop containing nucleoside triphosphate hydrolases"/>
    <property type="match status" value="1"/>
</dbReference>
<dbReference type="EMBL" id="SRMF01000002">
    <property type="protein sequence ID" value="TGG94056.1"/>
    <property type="molecule type" value="Genomic_DNA"/>
</dbReference>
<dbReference type="InterPro" id="IPR030378">
    <property type="entry name" value="G_CP_dom"/>
</dbReference>
<protein>
    <recommendedName>
        <fullName evidence="3">Small ribosomal subunit biogenesis GTPase RsgA</fullName>
        <ecNumber evidence="3">3.6.1.-</ecNumber>
    </recommendedName>
</protein>
<keyword evidence="3 7" id="KW-0378">Hydrolase</keyword>
<evidence type="ECO:0000259" key="5">
    <source>
        <dbReference type="PROSITE" id="PS50936"/>
    </source>
</evidence>
<dbReference type="GO" id="GO:0005525">
    <property type="term" value="F:GTP binding"/>
    <property type="evidence" value="ECO:0007669"/>
    <property type="project" value="UniProtKB-UniRule"/>
</dbReference>
<sequence>MAKRNLSRRQLARIRHTQHERERRSERRGAEIETALEQGRLGAERRGRVRAHYGITLDIEDADEGRVVRCHQRANLPPLVTGDWVTWCPGPDDTGVVVAQQDRHSLLSRPDLRGNLRPVAANIDQIMVVFAVSPATPMALVDRYLVAAALSDIEPVLLLNKADLLAADDVYHRYLAEYEALGYRALKLSALQPLEQSLGPQLQQRTTVFVGQSGVGKSSLVNRLLGETIAVQEVSTATGKGRHTTTRAQLYHLPAGGELIDSPGIREFGLWHIDPQEVVAGFPEFVPHLGQCRFRDCRHRDEPGCALRAAVDSGQVLARRLKSYHNILASLCELNPHQRYE</sequence>
<evidence type="ECO:0000313" key="7">
    <source>
        <dbReference type="EMBL" id="TGG94056.1"/>
    </source>
</evidence>
<evidence type="ECO:0000256" key="4">
    <source>
        <dbReference type="SAM" id="MobiDB-lite"/>
    </source>
</evidence>
<dbReference type="GO" id="GO:0003924">
    <property type="term" value="F:GTPase activity"/>
    <property type="evidence" value="ECO:0007669"/>
    <property type="project" value="UniProtKB-UniRule"/>
</dbReference>
<dbReference type="HAMAP" id="MF_01820">
    <property type="entry name" value="GTPase_RsgA"/>
    <property type="match status" value="1"/>
</dbReference>
<keyword evidence="3" id="KW-0862">Zinc</keyword>
<dbReference type="OrthoDB" id="9809485at2"/>
<keyword evidence="3" id="KW-0479">Metal-binding</keyword>
<keyword evidence="3" id="KW-0694">RNA-binding</keyword>
<comment type="subcellular location">
    <subcellularLocation>
        <location evidence="3">Cytoplasm</location>
    </subcellularLocation>
</comment>
<dbReference type="Gene3D" id="3.40.50.300">
    <property type="entry name" value="P-loop containing nucleotide triphosphate hydrolases"/>
    <property type="match status" value="1"/>
</dbReference>
<dbReference type="CDD" id="cd01854">
    <property type="entry name" value="YjeQ_EngC"/>
    <property type="match status" value="1"/>
</dbReference>
<dbReference type="InterPro" id="IPR012340">
    <property type="entry name" value="NA-bd_OB-fold"/>
</dbReference>
<feature type="compositionally biased region" description="Basic residues" evidence="4">
    <location>
        <begin position="1"/>
        <end position="16"/>
    </location>
</feature>
<feature type="binding site" evidence="3">
    <location>
        <position position="292"/>
    </location>
    <ligand>
        <name>Zn(2+)</name>
        <dbReference type="ChEBI" id="CHEBI:29105"/>
    </ligand>
</feature>
<dbReference type="InterPro" id="IPR027417">
    <property type="entry name" value="P-loop_NTPase"/>
</dbReference>